<protein>
    <submittedName>
        <fullName evidence="2">Uncharacterized protein</fullName>
    </submittedName>
</protein>
<evidence type="ECO:0000256" key="1">
    <source>
        <dbReference type="SAM" id="MobiDB-lite"/>
    </source>
</evidence>
<feature type="region of interest" description="Disordered" evidence="1">
    <location>
        <begin position="192"/>
        <end position="230"/>
    </location>
</feature>
<dbReference type="Proteomes" id="UP000250235">
    <property type="component" value="Unassembled WGS sequence"/>
</dbReference>
<feature type="compositionally biased region" description="Basic and acidic residues" evidence="1">
    <location>
        <begin position="198"/>
        <end position="210"/>
    </location>
</feature>
<gene>
    <name evidence="2" type="ORF">F511_43518</name>
</gene>
<evidence type="ECO:0000313" key="3">
    <source>
        <dbReference type="Proteomes" id="UP000250235"/>
    </source>
</evidence>
<accession>A0A2Z6ZYS7</accession>
<sequence length="230" mass="25215">MDESRRLVHVLTKDRSRLLPWSITRTASSWCASFAHLPPTLEPWLVCEGPDGPRGGPARGAPAMGGRSRLYLREKRWGHRMCGLLLGLGFGVLHGPAGSVGPIEHVGPLGSLGLNGAGVTADEFFPTSVISDQLLTAFSPGKAAQLVHSNKLSSVQLSYVVQISRMIRLTNHTQISRITSYRTLRHRGTLSSEDDEDMLKSDCKREENKRALNGSVKQRARTRPAQCKPE</sequence>
<keyword evidence="3" id="KW-1185">Reference proteome</keyword>
<organism evidence="2 3">
    <name type="scientific">Dorcoceras hygrometricum</name>
    <dbReference type="NCBI Taxonomy" id="472368"/>
    <lineage>
        <taxon>Eukaryota</taxon>
        <taxon>Viridiplantae</taxon>
        <taxon>Streptophyta</taxon>
        <taxon>Embryophyta</taxon>
        <taxon>Tracheophyta</taxon>
        <taxon>Spermatophyta</taxon>
        <taxon>Magnoliopsida</taxon>
        <taxon>eudicotyledons</taxon>
        <taxon>Gunneridae</taxon>
        <taxon>Pentapetalae</taxon>
        <taxon>asterids</taxon>
        <taxon>lamiids</taxon>
        <taxon>Lamiales</taxon>
        <taxon>Gesneriaceae</taxon>
        <taxon>Didymocarpoideae</taxon>
        <taxon>Trichosporeae</taxon>
        <taxon>Loxocarpinae</taxon>
        <taxon>Dorcoceras</taxon>
    </lineage>
</organism>
<evidence type="ECO:0000313" key="2">
    <source>
        <dbReference type="EMBL" id="KZV14366.1"/>
    </source>
</evidence>
<name>A0A2Z6ZYS7_9LAMI</name>
<reference evidence="2 3" key="1">
    <citation type="journal article" date="2015" name="Proc. Natl. Acad. Sci. U.S.A.">
        <title>The resurrection genome of Boea hygrometrica: A blueprint for survival of dehydration.</title>
        <authorList>
            <person name="Xiao L."/>
            <person name="Yang G."/>
            <person name="Zhang L."/>
            <person name="Yang X."/>
            <person name="Zhao S."/>
            <person name="Ji Z."/>
            <person name="Zhou Q."/>
            <person name="Hu M."/>
            <person name="Wang Y."/>
            <person name="Chen M."/>
            <person name="Xu Y."/>
            <person name="Jin H."/>
            <person name="Xiao X."/>
            <person name="Hu G."/>
            <person name="Bao F."/>
            <person name="Hu Y."/>
            <person name="Wan P."/>
            <person name="Li L."/>
            <person name="Deng X."/>
            <person name="Kuang T."/>
            <person name="Xiang C."/>
            <person name="Zhu J.K."/>
            <person name="Oliver M.J."/>
            <person name="He Y."/>
        </authorList>
    </citation>
    <scope>NUCLEOTIDE SEQUENCE [LARGE SCALE GENOMIC DNA]</scope>
    <source>
        <strain evidence="3">cv. XS01</strain>
    </source>
</reference>
<dbReference type="AlphaFoldDB" id="A0A2Z6ZYS7"/>
<proteinExistence type="predicted"/>
<dbReference type="EMBL" id="KV020762">
    <property type="protein sequence ID" value="KZV14366.1"/>
    <property type="molecule type" value="Genomic_DNA"/>
</dbReference>